<dbReference type="EMBL" id="JAHKSW010000039">
    <property type="protein sequence ID" value="KAG7313768.1"/>
    <property type="molecule type" value="Genomic_DNA"/>
</dbReference>
<reference evidence="1" key="1">
    <citation type="submission" date="2021-06" db="EMBL/GenBank/DDBJ databases">
        <title>Chromosome-level genome assembly of the red-tail catfish (Hemibagrus wyckioides).</title>
        <authorList>
            <person name="Shao F."/>
        </authorList>
    </citation>
    <scope>NUCLEOTIDE SEQUENCE</scope>
    <source>
        <strain evidence="1">EC202008001</strain>
        <tissue evidence="1">Blood</tissue>
    </source>
</reference>
<name>A0A9D3N2M7_9TELE</name>
<sequence length="123" mass="14028">MQEQRLQRHRVRQQVNPSGLGSSKILIGLTGLGFQISRVIIHQRQDLCLRHWEIYRLHLHNGTVSQQQTHVPNMTLGDDVTLGGSQPGSLAVSNQHQQIQCTIEHFKSFKHREAEVHKKLDVG</sequence>
<protein>
    <submittedName>
        <fullName evidence="1">Uncharacterized protein</fullName>
    </submittedName>
</protein>
<comment type="caution">
    <text evidence="1">The sequence shown here is derived from an EMBL/GenBank/DDBJ whole genome shotgun (WGS) entry which is preliminary data.</text>
</comment>
<proteinExistence type="predicted"/>
<evidence type="ECO:0000313" key="1">
    <source>
        <dbReference type="EMBL" id="KAG7313768.1"/>
    </source>
</evidence>
<dbReference type="AlphaFoldDB" id="A0A9D3N2M7"/>
<organism evidence="1 2">
    <name type="scientific">Hemibagrus wyckioides</name>
    <dbReference type="NCBI Taxonomy" id="337641"/>
    <lineage>
        <taxon>Eukaryota</taxon>
        <taxon>Metazoa</taxon>
        <taxon>Chordata</taxon>
        <taxon>Craniata</taxon>
        <taxon>Vertebrata</taxon>
        <taxon>Euteleostomi</taxon>
        <taxon>Actinopterygii</taxon>
        <taxon>Neopterygii</taxon>
        <taxon>Teleostei</taxon>
        <taxon>Ostariophysi</taxon>
        <taxon>Siluriformes</taxon>
        <taxon>Bagridae</taxon>
        <taxon>Hemibagrus</taxon>
    </lineage>
</organism>
<keyword evidence="2" id="KW-1185">Reference proteome</keyword>
<dbReference type="Proteomes" id="UP000824219">
    <property type="component" value="Unassembled WGS sequence"/>
</dbReference>
<gene>
    <name evidence="1" type="ORF">KOW79_000010</name>
</gene>
<evidence type="ECO:0000313" key="2">
    <source>
        <dbReference type="Proteomes" id="UP000824219"/>
    </source>
</evidence>
<accession>A0A9D3N2M7</accession>